<dbReference type="InterPro" id="IPR024084">
    <property type="entry name" value="IsoPropMal-DH-like_dom"/>
</dbReference>
<dbReference type="EMBL" id="JACJIJ010000002">
    <property type="protein sequence ID" value="MBA9056815.1"/>
    <property type="molecule type" value="Genomic_DNA"/>
</dbReference>
<evidence type="ECO:0000259" key="7">
    <source>
        <dbReference type="SMART" id="SM00852"/>
    </source>
</evidence>
<dbReference type="SMART" id="SM01329">
    <property type="entry name" value="Iso_dh"/>
    <property type="match status" value="1"/>
</dbReference>
<protein>
    <submittedName>
        <fullName evidence="9">Molybdenum cofactor synthesis domain-containing protein</fullName>
    </submittedName>
</protein>
<dbReference type="GO" id="GO:0051287">
    <property type="term" value="F:NAD binding"/>
    <property type="evidence" value="ECO:0007669"/>
    <property type="project" value="InterPro"/>
</dbReference>
<dbReference type="Pfam" id="PF00180">
    <property type="entry name" value="Iso_dh"/>
    <property type="match status" value="1"/>
</dbReference>
<dbReference type="SUPFAM" id="SSF53218">
    <property type="entry name" value="Molybdenum cofactor biosynthesis proteins"/>
    <property type="match status" value="1"/>
</dbReference>
<sequence>MTSKTVAVLPGDGIGPEVLDAALPVIDALGLPITLEHGDIGWEFWRTEGTPVPQRTWDLIGRSDAVLLGATTSKPGREALADLAPQLREQAPQYVSPIIQLRQRLDLFANLRPVESYLGGTPYRFCVVRENTEGLYAGLDWDRVPEEMWPLVADHPNARISGREATTASVRMLTRHGLDRILRYAFEHARAHGHPRVTLADKPNVLRRSSAYARERLEEIAADYPEIEYEILNVDAVALWMARRPERFGVIVAENMFGDILSDLGGGVMGGLGLAPSANIGEHGNYFEPVHGSAPALAGTGRANPLAAFLTVGLLLEHLGFGEAAGQVRDAVSHVTRRRDRVTYDLGGTATTTECAAAVLDACGAVPRAHTAAVVTVGDELLRAALEDSNAGEASRRLAARAVPVRVRHTVGDDEAAIADAVRSSIGRDDVVVVMGGLGPTSDDVTRIGVARAVGRPLEHREEAWQGVVERLTRFGVAVHEDNRRQGQFPEGAELLPNTNGTAWGCRLDVQGTTVVMLPGPPRECLPMLDAFLRDGLAHLPEPEPVDTVFRRTLGVIEADAAAAVDALVRDLGLRVKPAYRWHYPYVDIRIDCPPGSAAELAKRLDDALGAYVVTDRERTAVQELAELLDTRALALTAEDRVTGGRFAAELAAERRPAEDREPSAAGQVSVTLDAAWDGGGPRDHTGTVRLLCTVHDGAREHTGELTVPNRGPEVIAYAAQFAAWTIARRLVEETA</sequence>
<name>A0A7W3NU58_STRMR</name>
<dbReference type="PANTHER" id="PTHR43275">
    <property type="entry name" value="D-MALATE DEHYDROGENASE [DECARBOXYLATING]"/>
    <property type="match status" value="1"/>
</dbReference>
<evidence type="ECO:0000256" key="1">
    <source>
        <dbReference type="ARBA" id="ARBA00001936"/>
    </source>
</evidence>
<dbReference type="GeneID" id="93977275"/>
<feature type="domain" description="MoaB/Mog" evidence="7">
    <location>
        <begin position="373"/>
        <end position="539"/>
    </location>
</feature>
<dbReference type="Gene3D" id="3.40.980.10">
    <property type="entry name" value="MoaB/Mog-like domain"/>
    <property type="match status" value="1"/>
</dbReference>
<feature type="domain" description="Isopropylmalate dehydrogenase-like" evidence="8">
    <location>
        <begin position="5"/>
        <end position="359"/>
    </location>
</feature>
<dbReference type="InterPro" id="IPR001453">
    <property type="entry name" value="MoaB/Mog_dom"/>
</dbReference>
<evidence type="ECO:0000256" key="3">
    <source>
        <dbReference type="ARBA" id="ARBA00022723"/>
    </source>
</evidence>
<evidence type="ECO:0000259" key="8">
    <source>
        <dbReference type="SMART" id="SM01329"/>
    </source>
</evidence>
<dbReference type="Gene3D" id="3.40.718.10">
    <property type="entry name" value="Isopropylmalate Dehydrogenase"/>
    <property type="match status" value="1"/>
</dbReference>
<dbReference type="GO" id="GO:0000287">
    <property type="term" value="F:magnesium ion binding"/>
    <property type="evidence" value="ECO:0007669"/>
    <property type="project" value="InterPro"/>
</dbReference>
<dbReference type="GO" id="GO:0016616">
    <property type="term" value="F:oxidoreductase activity, acting on the CH-OH group of donors, NAD or NADP as acceptor"/>
    <property type="evidence" value="ECO:0007669"/>
    <property type="project" value="InterPro"/>
</dbReference>
<keyword evidence="3" id="KW-0479">Metal-binding</keyword>
<evidence type="ECO:0000313" key="9">
    <source>
        <dbReference type="EMBL" id="MBA9056815.1"/>
    </source>
</evidence>
<organism evidence="9 10">
    <name type="scientific">Streptomyces murinus</name>
    <dbReference type="NCBI Taxonomy" id="33900"/>
    <lineage>
        <taxon>Bacteria</taxon>
        <taxon>Bacillati</taxon>
        <taxon>Actinomycetota</taxon>
        <taxon>Actinomycetes</taxon>
        <taxon>Kitasatosporales</taxon>
        <taxon>Streptomycetaceae</taxon>
        <taxon>Streptomyces</taxon>
    </lineage>
</organism>
<dbReference type="AlphaFoldDB" id="A0A7W3NU58"/>
<dbReference type="Proteomes" id="UP000577386">
    <property type="component" value="Unassembled WGS sequence"/>
</dbReference>
<evidence type="ECO:0000256" key="4">
    <source>
        <dbReference type="ARBA" id="ARBA00023002"/>
    </source>
</evidence>
<proteinExistence type="predicted"/>
<keyword evidence="4" id="KW-0560">Oxidoreductase</keyword>
<dbReference type="PROSITE" id="PS00470">
    <property type="entry name" value="IDH_IMDH"/>
    <property type="match status" value="1"/>
</dbReference>
<dbReference type="CDD" id="cd00885">
    <property type="entry name" value="cinA"/>
    <property type="match status" value="1"/>
</dbReference>
<reference evidence="9 10" key="1">
    <citation type="submission" date="2020-08" db="EMBL/GenBank/DDBJ databases">
        <title>Sequencing the genomes of 1000 actinobacteria strains.</title>
        <authorList>
            <person name="Klenk H.-P."/>
        </authorList>
    </citation>
    <scope>NUCLEOTIDE SEQUENCE [LARGE SCALE GENOMIC DNA]</scope>
    <source>
        <strain evidence="9 10">DSM 41827</strain>
    </source>
</reference>
<dbReference type="SUPFAM" id="SSF53659">
    <property type="entry name" value="Isocitrate/Isopropylmalate dehydrogenase-like"/>
    <property type="match status" value="1"/>
</dbReference>
<dbReference type="Pfam" id="PF00994">
    <property type="entry name" value="MoCF_biosynth"/>
    <property type="match status" value="1"/>
</dbReference>
<comment type="cofactor">
    <cofactor evidence="1">
        <name>Mn(2+)</name>
        <dbReference type="ChEBI" id="CHEBI:29035"/>
    </cofactor>
</comment>
<dbReference type="RefSeq" id="WP_182777057.1">
    <property type="nucleotide sequence ID" value="NZ_BAAAHW010000001.1"/>
</dbReference>
<dbReference type="SMART" id="SM00852">
    <property type="entry name" value="MoCF_biosynth"/>
    <property type="match status" value="1"/>
</dbReference>
<dbReference type="InterPro" id="IPR036425">
    <property type="entry name" value="MoaB/Mog-like_dom_sf"/>
</dbReference>
<evidence type="ECO:0000256" key="2">
    <source>
        <dbReference type="ARBA" id="ARBA00001946"/>
    </source>
</evidence>
<evidence type="ECO:0000256" key="6">
    <source>
        <dbReference type="ARBA" id="ARBA00023211"/>
    </source>
</evidence>
<dbReference type="InterPro" id="IPR050501">
    <property type="entry name" value="ICDH/IPMDH"/>
</dbReference>
<evidence type="ECO:0000313" key="10">
    <source>
        <dbReference type="Proteomes" id="UP000577386"/>
    </source>
</evidence>
<comment type="cofactor">
    <cofactor evidence="2">
        <name>Mg(2+)</name>
        <dbReference type="ChEBI" id="CHEBI:18420"/>
    </cofactor>
</comment>
<keyword evidence="6" id="KW-0464">Manganese</keyword>
<comment type="caution">
    <text evidence="9">The sequence shown here is derived from an EMBL/GenBank/DDBJ whole genome shotgun (WGS) entry which is preliminary data.</text>
</comment>
<dbReference type="PANTHER" id="PTHR43275:SF1">
    <property type="entry name" value="D-MALATE DEHYDROGENASE [DECARBOXYLATING]"/>
    <property type="match status" value="1"/>
</dbReference>
<accession>A0A7W3NU58</accession>
<dbReference type="InterPro" id="IPR019818">
    <property type="entry name" value="IsoCit/isopropylmalate_DH_CS"/>
</dbReference>
<keyword evidence="10" id="KW-1185">Reference proteome</keyword>
<evidence type="ECO:0000256" key="5">
    <source>
        <dbReference type="ARBA" id="ARBA00023027"/>
    </source>
</evidence>
<gene>
    <name evidence="9" type="ORF">HDA42_005993</name>
</gene>
<keyword evidence="5" id="KW-0520">NAD</keyword>